<name>A0A3B0X6M6_9ZZZZ</name>
<organism evidence="1">
    <name type="scientific">hydrothermal vent metagenome</name>
    <dbReference type="NCBI Taxonomy" id="652676"/>
    <lineage>
        <taxon>unclassified sequences</taxon>
        <taxon>metagenomes</taxon>
        <taxon>ecological metagenomes</taxon>
    </lineage>
</organism>
<proteinExistence type="predicted"/>
<dbReference type="EMBL" id="UOFD01000046">
    <property type="protein sequence ID" value="VAW52396.1"/>
    <property type="molecule type" value="Genomic_DNA"/>
</dbReference>
<protein>
    <recommendedName>
        <fullName evidence="2">DUF4129 domain-containing protein</fullName>
    </recommendedName>
</protein>
<evidence type="ECO:0008006" key="2">
    <source>
        <dbReference type="Google" id="ProtNLM"/>
    </source>
</evidence>
<dbReference type="AlphaFoldDB" id="A0A3B0X6M6"/>
<sequence length="258" mass="29232">MALVCPDIVVDPEYVEQSQSFNDSLIATDSDFTSHEDCDMFASYFYDTTDLKTNLSDSPLVLSNLDVIVDEIWKPEEEQGLNLLFDAMIDWFKSFGINVDVSALQQYLPSIDSVRLFTELSVSLLLLLAVVFFVRGLSGSRGYTFPRLFRFKSANLKVESNSVLSFEPIEQLSFREQLGILLQRSVMVLQKSKAIPVSVCYTNHELIDCMDMNKNPAAKLLYRQVKLAEPAIYGARPVTQEVLAESQKIYYDISRISC</sequence>
<evidence type="ECO:0000313" key="1">
    <source>
        <dbReference type="EMBL" id="VAW52396.1"/>
    </source>
</evidence>
<gene>
    <name evidence="1" type="ORF">MNBD_GAMMA06-776</name>
</gene>
<reference evidence="1" key="1">
    <citation type="submission" date="2018-06" db="EMBL/GenBank/DDBJ databases">
        <authorList>
            <person name="Zhirakovskaya E."/>
        </authorList>
    </citation>
    <scope>NUCLEOTIDE SEQUENCE</scope>
</reference>
<accession>A0A3B0X6M6</accession>